<name>A0A2V3IHZ5_9FLOR</name>
<feature type="region of interest" description="Disordered" evidence="1">
    <location>
        <begin position="35"/>
        <end position="89"/>
    </location>
</feature>
<organism evidence="2 3">
    <name type="scientific">Gracilariopsis chorda</name>
    <dbReference type="NCBI Taxonomy" id="448386"/>
    <lineage>
        <taxon>Eukaryota</taxon>
        <taxon>Rhodophyta</taxon>
        <taxon>Florideophyceae</taxon>
        <taxon>Rhodymeniophycidae</taxon>
        <taxon>Gracilariales</taxon>
        <taxon>Gracilariaceae</taxon>
        <taxon>Gracilariopsis</taxon>
    </lineage>
</organism>
<sequence>MGRGNNVDLLVRNEIGDDGWGSGNAMAPTGGIGSCKMAGSGSNPVRETVRHNSGANGSGCVSSNESNSASGRENVDASPPSRLRDLGSDSDGWCAADWQGEVSGYDDGDWPGVSGYDDGDWPGAVSGYDDGDWPGAVSGYDDGDWPDAVSGYDDGDWREEGSGCDCGIQPAKSGRLGDEGVEGKLGTIRGAR</sequence>
<dbReference type="EMBL" id="NBIV01000202">
    <property type="protein sequence ID" value="PXF41691.1"/>
    <property type="molecule type" value="Genomic_DNA"/>
</dbReference>
<feature type="region of interest" description="Disordered" evidence="1">
    <location>
        <begin position="168"/>
        <end position="192"/>
    </location>
</feature>
<accession>A0A2V3IHZ5</accession>
<reference evidence="2 3" key="1">
    <citation type="journal article" date="2018" name="Mol. Biol. Evol.">
        <title>Analysis of the draft genome of the red seaweed Gracilariopsis chorda provides insights into genome size evolution in Rhodophyta.</title>
        <authorList>
            <person name="Lee J."/>
            <person name="Yang E.C."/>
            <person name="Graf L."/>
            <person name="Yang J.H."/>
            <person name="Qiu H."/>
            <person name="Zel Zion U."/>
            <person name="Chan C.X."/>
            <person name="Stephens T.G."/>
            <person name="Weber A.P.M."/>
            <person name="Boo G.H."/>
            <person name="Boo S.M."/>
            <person name="Kim K.M."/>
            <person name="Shin Y."/>
            <person name="Jung M."/>
            <person name="Lee S.J."/>
            <person name="Yim H.S."/>
            <person name="Lee J.H."/>
            <person name="Bhattacharya D."/>
            <person name="Yoon H.S."/>
        </authorList>
    </citation>
    <scope>NUCLEOTIDE SEQUENCE [LARGE SCALE GENOMIC DNA]</scope>
    <source>
        <strain evidence="2 3">SKKU-2015</strain>
        <tissue evidence="2">Whole body</tissue>
    </source>
</reference>
<protein>
    <submittedName>
        <fullName evidence="2">Uncharacterized protein</fullName>
    </submittedName>
</protein>
<dbReference type="AlphaFoldDB" id="A0A2V3IHZ5"/>
<keyword evidence="3" id="KW-1185">Reference proteome</keyword>
<evidence type="ECO:0000313" key="2">
    <source>
        <dbReference type="EMBL" id="PXF41691.1"/>
    </source>
</evidence>
<evidence type="ECO:0000313" key="3">
    <source>
        <dbReference type="Proteomes" id="UP000247409"/>
    </source>
</evidence>
<feature type="compositionally biased region" description="Polar residues" evidence="1">
    <location>
        <begin position="40"/>
        <end position="71"/>
    </location>
</feature>
<dbReference type="Proteomes" id="UP000247409">
    <property type="component" value="Unassembled WGS sequence"/>
</dbReference>
<proteinExistence type="predicted"/>
<gene>
    <name evidence="2" type="ORF">BWQ96_08576</name>
</gene>
<comment type="caution">
    <text evidence="2">The sequence shown here is derived from an EMBL/GenBank/DDBJ whole genome shotgun (WGS) entry which is preliminary data.</text>
</comment>
<dbReference type="PROSITE" id="PS51257">
    <property type="entry name" value="PROKAR_LIPOPROTEIN"/>
    <property type="match status" value="1"/>
</dbReference>
<evidence type="ECO:0000256" key="1">
    <source>
        <dbReference type="SAM" id="MobiDB-lite"/>
    </source>
</evidence>